<dbReference type="Gene3D" id="3.20.20.190">
    <property type="entry name" value="Phosphatidylinositol (PI) phosphodiesterase"/>
    <property type="match status" value="1"/>
</dbReference>
<sequence length="263" mass="28527">MVFVAVLILISSSAALAVEVVGHRGAAFYAPENTIASVKKALEMGVDGVEIDVYLTKDKKIAVIHDKDTKRVSGGASMLKVAESTCEELKKVDAGSFKGVAFKDEKIPMLEEVLDVVPAGKKLFIEIKCGVEIMQSLVPMIQNSGRAETIVIISFSLDVAALAKLTLPRCESYWLLDADFFSSAKIEDAIKIAAANKLDGLDIDYKLASAEVIRKSRAAGLKFYVWTVDTPETALILKSYGLDGITTNKPDAIIERVREKTAR</sequence>
<dbReference type="Proteomes" id="UP000178735">
    <property type="component" value="Unassembled WGS sequence"/>
</dbReference>
<accession>A0A1F7WNN5</accession>
<proteinExistence type="predicted"/>
<keyword evidence="1" id="KW-0732">Signal</keyword>
<dbReference type="STRING" id="1817813.A2008_13760"/>
<name>A0A1F7WNN5_9BACT</name>
<dbReference type="EMBL" id="MGFH01000143">
    <property type="protein sequence ID" value="OGM04440.1"/>
    <property type="molecule type" value="Genomic_DNA"/>
</dbReference>
<dbReference type="AlphaFoldDB" id="A0A1F7WNN5"/>
<dbReference type="InterPro" id="IPR017946">
    <property type="entry name" value="PLC-like_Pdiesterase_TIM-brl"/>
</dbReference>
<evidence type="ECO:0000256" key="1">
    <source>
        <dbReference type="SAM" id="SignalP"/>
    </source>
</evidence>
<comment type="caution">
    <text evidence="3">The sequence shown here is derived from an EMBL/GenBank/DDBJ whole genome shotgun (WGS) entry which is preliminary data.</text>
</comment>
<reference evidence="3 4" key="1">
    <citation type="journal article" date="2016" name="Nat. Commun.">
        <title>Thousands of microbial genomes shed light on interconnected biogeochemical processes in an aquifer system.</title>
        <authorList>
            <person name="Anantharaman K."/>
            <person name="Brown C.T."/>
            <person name="Hug L.A."/>
            <person name="Sharon I."/>
            <person name="Castelle C.J."/>
            <person name="Probst A.J."/>
            <person name="Thomas B.C."/>
            <person name="Singh A."/>
            <person name="Wilkins M.J."/>
            <person name="Karaoz U."/>
            <person name="Brodie E.L."/>
            <person name="Williams K.H."/>
            <person name="Hubbard S.S."/>
            <person name="Banfield J.F."/>
        </authorList>
    </citation>
    <scope>NUCLEOTIDE SEQUENCE [LARGE SCALE GENOMIC DNA]</scope>
</reference>
<dbReference type="GO" id="GO:0008081">
    <property type="term" value="F:phosphoric diester hydrolase activity"/>
    <property type="evidence" value="ECO:0007669"/>
    <property type="project" value="InterPro"/>
</dbReference>
<dbReference type="PANTHER" id="PTHR46211">
    <property type="entry name" value="GLYCEROPHOSPHORYL DIESTER PHOSPHODIESTERASE"/>
    <property type="match status" value="1"/>
</dbReference>
<feature type="chain" id="PRO_5009533522" description="GP-PDE domain-containing protein" evidence="1">
    <location>
        <begin position="18"/>
        <end position="263"/>
    </location>
</feature>
<feature type="domain" description="GP-PDE" evidence="2">
    <location>
        <begin position="18"/>
        <end position="257"/>
    </location>
</feature>
<gene>
    <name evidence="3" type="ORF">A2008_13760</name>
</gene>
<dbReference type="PANTHER" id="PTHR46211:SF1">
    <property type="entry name" value="GLYCEROPHOSPHODIESTER PHOSPHODIESTERASE, CYTOPLASMIC"/>
    <property type="match status" value="1"/>
</dbReference>
<dbReference type="InterPro" id="IPR030395">
    <property type="entry name" value="GP_PDE_dom"/>
</dbReference>
<dbReference type="PROSITE" id="PS51704">
    <property type="entry name" value="GP_PDE"/>
    <property type="match status" value="1"/>
</dbReference>
<dbReference type="Pfam" id="PF03009">
    <property type="entry name" value="GDPD"/>
    <property type="match status" value="1"/>
</dbReference>
<evidence type="ECO:0000259" key="2">
    <source>
        <dbReference type="PROSITE" id="PS51704"/>
    </source>
</evidence>
<evidence type="ECO:0000313" key="3">
    <source>
        <dbReference type="EMBL" id="OGM04440.1"/>
    </source>
</evidence>
<organism evidence="3 4">
    <name type="scientific">Candidatus Wallbacteria bacterium GWC2_49_35</name>
    <dbReference type="NCBI Taxonomy" id="1817813"/>
    <lineage>
        <taxon>Bacteria</taxon>
        <taxon>Candidatus Walliibacteriota</taxon>
    </lineage>
</organism>
<dbReference type="SUPFAM" id="SSF51695">
    <property type="entry name" value="PLC-like phosphodiesterases"/>
    <property type="match status" value="1"/>
</dbReference>
<evidence type="ECO:0000313" key="4">
    <source>
        <dbReference type="Proteomes" id="UP000178735"/>
    </source>
</evidence>
<protein>
    <recommendedName>
        <fullName evidence="2">GP-PDE domain-containing protein</fullName>
    </recommendedName>
</protein>
<dbReference type="GO" id="GO:0006629">
    <property type="term" value="P:lipid metabolic process"/>
    <property type="evidence" value="ECO:0007669"/>
    <property type="project" value="InterPro"/>
</dbReference>
<feature type="signal peptide" evidence="1">
    <location>
        <begin position="1"/>
        <end position="17"/>
    </location>
</feature>